<accession>A0A9Y1BMS7</accession>
<gene>
    <name evidence="9" type="ORF">K9W45_05570</name>
</gene>
<dbReference type="SUPFAM" id="SSF55785">
    <property type="entry name" value="PYP-like sensor domain (PAS domain)"/>
    <property type="match status" value="1"/>
</dbReference>
<dbReference type="EC" id="2.7.13.3" evidence="2"/>
<feature type="domain" description="Histidine kinase" evidence="6">
    <location>
        <begin position="142"/>
        <end position="337"/>
    </location>
</feature>
<dbReference type="InterPro" id="IPR005467">
    <property type="entry name" value="His_kinase_dom"/>
</dbReference>
<evidence type="ECO:0000256" key="1">
    <source>
        <dbReference type="ARBA" id="ARBA00000085"/>
    </source>
</evidence>
<keyword evidence="4" id="KW-0808">Transferase</keyword>
<dbReference type="InterPro" id="IPR052162">
    <property type="entry name" value="Sensor_kinase/Photoreceptor"/>
</dbReference>
<comment type="catalytic activity">
    <reaction evidence="1">
        <text>ATP + protein L-histidine = ADP + protein N-phospho-L-histidine.</text>
        <dbReference type="EC" id="2.7.13.3"/>
    </reaction>
</comment>
<dbReference type="PANTHER" id="PTHR43304:SF1">
    <property type="entry name" value="PAC DOMAIN-CONTAINING PROTEIN"/>
    <property type="match status" value="1"/>
</dbReference>
<dbReference type="PROSITE" id="PS50113">
    <property type="entry name" value="PAC"/>
    <property type="match status" value="1"/>
</dbReference>
<organism evidence="9">
    <name type="scientific">Candidatus Heimdallarchaeum aukensis</name>
    <dbReference type="NCBI Taxonomy" id="2876573"/>
    <lineage>
        <taxon>Archaea</taxon>
        <taxon>Promethearchaeati</taxon>
        <taxon>Candidatus Heimdallarchaeota</taxon>
        <taxon>Candidatus Heimdallarchaeia (ex Rinke et al. 2021) (nom. nud.)</taxon>
        <taxon>Candidatus Heimdallarchaeales</taxon>
        <taxon>Candidatus Heimdallarchaeaceae</taxon>
        <taxon>Candidatus Heimdallarchaeum</taxon>
    </lineage>
</organism>
<dbReference type="Gene3D" id="3.30.565.10">
    <property type="entry name" value="Histidine kinase-like ATPase, C-terminal domain"/>
    <property type="match status" value="1"/>
</dbReference>
<dbReference type="InterPro" id="IPR035965">
    <property type="entry name" value="PAS-like_dom_sf"/>
</dbReference>
<dbReference type="InterPro" id="IPR000014">
    <property type="entry name" value="PAS"/>
</dbReference>
<dbReference type="CDD" id="cd00130">
    <property type="entry name" value="PAS"/>
    <property type="match status" value="1"/>
</dbReference>
<evidence type="ECO:0000259" key="8">
    <source>
        <dbReference type="PROSITE" id="PS50113"/>
    </source>
</evidence>
<dbReference type="PANTHER" id="PTHR43304">
    <property type="entry name" value="PHYTOCHROME-LIKE PROTEIN CPH1"/>
    <property type="match status" value="1"/>
</dbReference>
<evidence type="ECO:0000313" key="9">
    <source>
        <dbReference type="EMBL" id="UJG41933.1"/>
    </source>
</evidence>
<dbReference type="Gene3D" id="3.30.450.20">
    <property type="entry name" value="PAS domain"/>
    <property type="match status" value="1"/>
</dbReference>
<protein>
    <recommendedName>
        <fullName evidence="2">histidine kinase</fullName>
        <ecNumber evidence="2">2.7.13.3</ecNumber>
    </recommendedName>
</protein>
<dbReference type="InterPro" id="IPR000700">
    <property type="entry name" value="PAS-assoc_C"/>
</dbReference>
<sequence>MKKLDMKFFETLFDIMPNLVVILDNKGHIIKFNKKAEIVTGYKEEEVLHKNIFDIFILKEELEDVKGVFSQLKRKNFPNRFVNSWITKNGEKRLISWNNTCKIDENDEISFIISIGTDVTEKVKDAERMQKMYDKIEIINKILIHDLQNSLSVLQGYLDLYEETKDDLYLQNIKRIVEENFKTLKRMETATQSSEEFKQKRVKLSKIFEEIEERYQFFSDLIIHFDNVIDTEIEVDDSLYSIFDNLLMNSIMHGNAKNIFISSFKNDNKISIILEDDGKISKLDIKKIIKDLDSYSLGKYSGLALVGKLLKNLNGDISVSENEQGGIRIILSFPESD</sequence>
<evidence type="ECO:0000256" key="3">
    <source>
        <dbReference type="ARBA" id="ARBA00022553"/>
    </source>
</evidence>
<proteinExistence type="predicted"/>
<evidence type="ECO:0000259" key="7">
    <source>
        <dbReference type="PROSITE" id="PS50112"/>
    </source>
</evidence>
<dbReference type="Proteomes" id="UP001201020">
    <property type="component" value="Chromosome"/>
</dbReference>
<dbReference type="Pfam" id="PF02518">
    <property type="entry name" value="HATPase_c"/>
    <property type="match status" value="1"/>
</dbReference>
<dbReference type="PROSITE" id="PS50109">
    <property type="entry name" value="HIS_KIN"/>
    <property type="match status" value="1"/>
</dbReference>
<dbReference type="InterPro" id="IPR036890">
    <property type="entry name" value="HATPase_C_sf"/>
</dbReference>
<dbReference type="GO" id="GO:0004673">
    <property type="term" value="F:protein histidine kinase activity"/>
    <property type="evidence" value="ECO:0007669"/>
    <property type="project" value="UniProtKB-EC"/>
</dbReference>
<dbReference type="PROSITE" id="PS50112">
    <property type="entry name" value="PAS"/>
    <property type="match status" value="1"/>
</dbReference>
<dbReference type="InterPro" id="IPR013767">
    <property type="entry name" value="PAS_fold"/>
</dbReference>
<dbReference type="SMART" id="SM00091">
    <property type="entry name" value="PAS"/>
    <property type="match status" value="1"/>
</dbReference>
<feature type="domain" description="PAC" evidence="8">
    <location>
        <begin position="75"/>
        <end position="131"/>
    </location>
</feature>
<keyword evidence="5" id="KW-0418">Kinase</keyword>
<dbReference type="InterPro" id="IPR003594">
    <property type="entry name" value="HATPase_dom"/>
</dbReference>
<evidence type="ECO:0000256" key="4">
    <source>
        <dbReference type="ARBA" id="ARBA00022679"/>
    </source>
</evidence>
<evidence type="ECO:0000256" key="5">
    <source>
        <dbReference type="ARBA" id="ARBA00022777"/>
    </source>
</evidence>
<feature type="domain" description="PAS" evidence="7">
    <location>
        <begin position="5"/>
        <end position="76"/>
    </location>
</feature>
<dbReference type="AlphaFoldDB" id="A0A9Y1BMS7"/>
<name>A0A9Y1BMS7_9ARCH</name>
<dbReference type="EMBL" id="CP084166">
    <property type="protein sequence ID" value="UJG41933.1"/>
    <property type="molecule type" value="Genomic_DNA"/>
</dbReference>
<evidence type="ECO:0000256" key="2">
    <source>
        <dbReference type="ARBA" id="ARBA00012438"/>
    </source>
</evidence>
<evidence type="ECO:0000259" key="6">
    <source>
        <dbReference type="PROSITE" id="PS50109"/>
    </source>
</evidence>
<dbReference type="SUPFAM" id="SSF55874">
    <property type="entry name" value="ATPase domain of HSP90 chaperone/DNA topoisomerase II/histidine kinase"/>
    <property type="match status" value="1"/>
</dbReference>
<dbReference type="NCBIfam" id="TIGR00229">
    <property type="entry name" value="sensory_box"/>
    <property type="match status" value="1"/>
</dbReference>
<dbReference type="Pfam" id="PF00989">
    <property type="entry name" value="PAS"/>
    <property type="match status" value="1"/>
</dbReference>
<keyword evidence="3" id="KW-0597">Phosphoprotein</keyword>
<reference evidence="9" key="1">
    <citation type="journal article" date="2022" name="Nat. Microbiol.">
        <title>Unique mobile elements and scalable gene flow at the prokaryote-eukaryote boundary revealed by circularized Asgard archaea genomes.</title>
        <authorList>
            <person name="Wu F."/>
            <person name="Speth D.R."/>
            <person name="Philosof A."/>
            <person name="Cremiere A."/>
            <person name="Narayanan A."/>
            <person name="Barco R.A."/>
            <person name="Connon S.A."/>
            <person name="Amend J.P."/>
            <person name="Antoshechkin I.A."/>
            <person name="Orphan V.J."/>
        </authorList>
    </citation>
    <scope>NUCLEOTIDE SEQUENCE</scope>
    <source>
        <strain evidence="9">PM71</strain>
    </source>
</reference>